<keyword evidence="3" id="KW-1185">Reference proteome</keyword>
<feature type="coiled-coil region" evidence="1">
    <location>
        <begin position="102"/>
        <end position="129"/>
    </location>
</feature>
<dbReference type="RefSeq" id="WP_196868149.1">
    <property type="nucleotide sequence ID" value="NZ_BAAAIJ010000054.1"/>
</dbReference>
<reference evidence="3" key="1">
    <citation type="journal article" date="2019" name="Int. J. Syst. Evol. Microbiol.">
        <title>The Global Catalogue of Microorganisms (GCM) 10K type strain sequencing project: providing services to taxonomists for standard genome sequencing and annotation.</title>
        <authorList>
            <consortium name="The Broad Institute Genomics Platform"/>
            <consortium name="The Broad Institute Genome Sequencing Center for Infectious Disease"/>
            <person name="Wu L."/>
            <person name="Ma J."/>
        </authorList>
    </citation>
    <scope>NUCLEOTIDE SEQUENCE [LARGE SCALE GENOMIC DNA]</scope>
    <source>
        <strain evidence="3">JCM 11496</strain>
    </source>
</reference>
<accession>A0ABW4Q9V6</accession>
<evidence type="ECO:0000313" key="3">
    <source>
        <dbReference type="Proteomes" id="UP001597307"/>
    </source>
</evidence>
<evidence type="ECO:0008006" key="4">
    <source>
        <dbReference type="Google" id="ProtNLM"/>
    </source>
</evidence>
<sequence length="195" mass="22674">MQDSKSFELHAWVDESMRPTRDDERMYLLGAVVADPSCCQRARDELRGVLPRGARKLHWTDMGDREKRRVTGLIADLDMAHLIVVGTPLNYRKQEHARAKCMERLLWELGQLEVNKVFLEQRTQSLNKRDMALIEHLRGSRSIPPRLRVYIEQPSTEPMLWIPDQVLGALGDAESKNNRWMELYNGVVERIDIVI</sequence>
<evidence type="ECO:0000256" key="1">
    <source>
        <dbReference type="SAM" id="Coils"/>
    </source>
</evidence>
<organism evidence="2 3">
    <name type="scientific">Arthrobacter flavus</name>
    <dbReference type="NCBI Taxonomy" id="95172"/>
    <lineage>
        <taxon>Bacteria</taxon>
        <taxon>Bacillati</taxon>
        <taxon>Actinomycetota</taxon>
        <taxon>Actinomycetes</taxon>
        <taxon>Micrococcales</taxon>
        <taxon>Micrococcaceae</taxon>
        <taxon>Arthrobacter</taxon>
    </lineage>
</organism>
<proteinExistence type="predicted"/>
<evidence type="ECO:0000313" key="2">
    <source>
        <dbReference type="EMBL" id="MFD1847482.1"/>
    </source>
</evidence>
<dbReference type="Proteomes" id="UP001597307">
    <property type="component" value="Unassembled WGS sequence"/>
</dbReference>
<protein>
    <recommendedName>
        <fullName evidence="4">DUF3800 domain-containing protein</fullName>
    </recommendedName>
</protein>
<dbReference type="EMBL" id="JBHUGA010000054">
    <property type="protein sequence ID" value="MFD1847482.1"/>
    <property type="molecule type" value="Genomic_DNA"/>
</dbReference>
<name>A0ABW4Q9V6_9MICC</name>
<comment type="caution">
    <text evidence="2">The sequence shown here is derived from an EMBL/GenBank/DDBJ whole genome shotgun (WGS) entry which is preliminary data.</text>
</comment>
<gene>
    <name evidence="2" type="ORF">ACFSFX_12865</name>
</gene>
<keyword evidence="1" id="KW-0175">Coiled coil</keyword>